<comment type="caution">
    <text evidence="2">The sequence shown here is derived from an EMBL/GenBank/DDBJ whole genome shotgun (WGS) entry which is preliminary data.</text>
</comment>
<evidence type="ECO:0000313" key="2">
    <source>
        <dbReference type="EMBL" id="PJJ72618.1"/>
    </source>
</evidence>
<dbReference type="OrthoDB" id="5124314at2"/>
<dbReference type="AlphaFoldDB" id="A0A2M9CL47"/>
<feature type="transmembrane region" description="Helical" evidence="1">
    <location>
        <begin position="76"/>
        <end position="98"/>
    </location>
</feature>
<organism evidence="2 3">
    <name type="scientific">Diaminobutyricimonas aerilata</name>
    <dbReference type="NCBI Taxonomy" id="1162967"/>
    <lineage>
        <taxon>Bacteria</taxon>
        <taxon>Bacillati</taxon>
        <taxon>Actinomycetota</taxon>
        <taxon>Actinomycetes</taxon>
        <taxon>Micrococcales</taxon>
        <taxon>Microbacteriaceae</taxon>
        <taxon>Diaminobutyricimonas</taxon>
    </lineage>
</organism>
<feature type="transmembrane region" description="Helical" evidence="1">
    <location>
        <begin position="38"/>
        <end position="56"/>
    </location>
</feature>
<dbReference type="Proteomes" id="UP000228758">
    <property type="component" value="Unassembled WGS sequence"/>
</dbReference>
<accession>A0A2M9CL47</accession>
<sequence>MTGMVLAVVALALINFVYKGVGPAVLGDRRFAPRVQAMIDALPVALLAGLLVVNLLGERWQNADVTVVPGLAAAGVAWWARMPQLGCVAIAVVVTIAVRLL</sequence>
<keyword evidence="1" id="KW-0812">Transmembrane</keyword>
<keyword evidence="1" id="KW-0472">Membrane</keyword>
<gene>
    <name evidence="2" type="ORF">CLV46_2191</name>
</gene>
<evidence type="ECO:0000313" key="3">
    <source>
        <dbReference type="Proteomes" id="UP000228758"/>
    </source>
</evidence>
<keyword evidence="1" id="KW-1133">Transmembrane helix</keyword>
<dbReference type="EMBL" id="PGFF01000001">
    <property type="protein sequence ID" value="PJJ72618.1"/>
    <property type="molecule type" value="Genomic_DNA"/>
</dbReference>
<protein>
    <submittedName>
        <fullName evidence="2">Branched-subunit amino acid transport protein AzlD</fullName>
    </submittedName>
</protein>
<proteinExistence type="predicted"/>
<dbReference type="InterPro" id="IPR008407">
    <property type="entry name" value="Brnchd-chn_aa_trnsp_AzlD"/>
</dbReference>
<keyword evidence="3" id="KW-1185">Reference proteome</keyword>
<feature type="transmembrane region" description="Helical" evidence="1">
    <location>
        <begin position="6"/>
        <end position="26"/>
    </location>
</feature>
<name>A0A2M9CL47_9MICO</name>
<evidence type="ECO:0000256" key="1">
    <source>
        <dbReference type="SAM" id="Phobius"/>
    </source>
</evidence>
<reference evidence="2 3" key="1">
    <citation type="submission" date="2017-11" db="EMBL/GenBank/DDBJ databases">
        <title>Genomic Encyclopedia of Archaeal and Bacterial Type Strains, Phase II (KMG-II): From Individual Species to Whole Genera.</title>
        <authorList>
            <person name="Goeker M."/>
        </authorList>
    </citation>
    <scope>NUCLEOTIDE SEQUENCE [LARGE SCALE GENOMIC DNA]</scope>
    <source>
        <strain evidence="2 3">DSM 27393</strain>
    </source>
</reference>
<dbReference type="RefSeq" id="WP_100364787.1">
    <property type="nucleotide sequence ID" value="NZ_PGFF01000001.1"/>
</dbReference>
<dbReference type="Pfam" id="PF05437">
    <property type="entry name" value="AzlD"/>
    <property type="match status" value="1"/>
</dbReference>